<name>A0ABM8AIZ8_9DEIO</name>
<organism evidence="1 2">
    <name type="scientific">Deinococcus aetherius</name>
    <dbReference type="NCBI Taxonomy" id="200252"/>
    <lineage>
        <taxon>Bacteria</taxon>
        <taxon>Thermotogati</taxon>
        <taxon>Deinococcota</taxon>
        <taxon>Deinococci</taxon>
        <taxon>Deinococcales</taxon>
        <taxon>Deinococcaceae</taxon>
        <taxon>Deinococcus</taxon>
    </lineage>
</organism>
<gene>
    <name evidence="1" type="ORF">DAETH_37220</name>
</gene>
<keyword evidence="1" id="KW-0614">Plasmid</keyword>
<proteinExistence type="predicted"/>
<accession>A0ABM8AIZ8</accession>
<sequence>MAILERNKVDTRAMRELADRVDAMIAAGQWDEAAWNAALDEATTYANGVSGARDWLLSEAELEWVDRRITTPPSPYA</sequence>
<dbReference type="EMBL" id="AP026561">
    <property type="protein sequence ID" value="BDP43753.1"/>
    <property type="molecule type" value="Genomic_DNA"/>
</dbReference>
<protein>
    <submittedName>
        <fullName evidence="1">Uncharacterized protein</fullName>
    </submittedName>
</protein>
<dbReference type="Proteomes" id="UP001064971">
    <property type="component" value="Plasmid pDAETH-1"/>
</dbReference>
<evidence type="ECO:0000313" key="2">
    <source>
        <dbReference type="Proteomes" id="UP001064971"/>
    </source>
</evidence>
<evidence type="ECO:0000313" key="1">
    <source>
        <dbReference type="EMBL" id="BDP43753.1"/>
    </source>
</evidence>
<geneLocation type="plasmid" evidence="1 2">
    <name>pDAETH-1</name>
</geneLocation>
<keyword evidence="2" id="KW-1185">Reference proteome</keyword>
<dbReference type="RefSeq" id="WP_264777604.1">
    <property type="nucleotide sequence ID" value="NZ_AP026561.1"/>
</dbReference>
<reference evidence="1" key="1">
    <citation type="submission" date="2022-07" db="EMBL/GenBank/DDBJ databases">
        <title>Complete Genome Sequence of the Radioresistant Bacterium Deinococcus aetherius ST0316, Isolated from the Air Dust collected in Lower Stratosphere above Japan.</title>
        <authorList>
            <person name="Satoh K."/>
            <person name="Hagiwara K."/>
            <person name="Katsumata K."/>
            <person name="Kubo A."/>
            <person name="Yokobori S."/>
            <person name="Yamagishi A."/>
            <person name="Oono Y."/>
            <person name="Narumi I."/>
        </authorList>
    </citation>
    <scope>NUCLEOTIDE SEQUENCE</scope>
    <source>
        <strain evidence="1">ST0316</strain>
        <plasmid evidence="1">pDAETH-1</plasmid>
    </source>
</reference>